<protein>
    <submittedName>
        <fullName evidence="1">Uncharacterized protein</fullName>
    </submittedName>
</protein>
<dbReference type="InParanoid" id="A0A395JKF5"/>
<evidence type="ECO:0000313" key="1">
    <source>
        <dbReference type="EMBL" id="RBP51029.1"/>
    </source>
</evidence>
<evidence type="ECO:0000313" key="2">
    <source>
        <dbReference type="Proteomes" id="UP000253083"/>
    </source>
</evidence>
<dbReference type="Proteomes" id="UP000253083">
    <property type="component" value="Unassembled WGS sequence"/>
</dbReference>
<keyword evidence="2" id="KW-1185">Reference proteome</keyword>
<dbReference type="RefSeq" id="WP_170132020.1">
    <property type="nucleotide sequence ID" value="NZ_QNRT01000002.1"/>
</dbReference>
<organism evidence="1 2">
    <name type="scientific">Arenicella xantha</name>
    <dbReference type="NCBI Taxonomy" id="644221"/>
    <lineage>
        <taxon>Bacteria</taxon>
        <taxon>Pseudomonadati</taxon>
        <taxon>Pseudomonadota</taxon>
        <taxon>Gammaproteobacteria</taxon>
        <taxon>Arenicellales</taxon>
        <taxon>Arenicellaceae</taxon>
        <taxon>Arenicella</taxon>
    </lineage>
</organism>
<proteinExistence type="predicted"/>
<comment type="caution">
    <text evidence="1">The sequence shown here is derived from an EMBL/GenBank/DDBJ whole genome shotgun (WGS) entry which is preliminary data.</text>
</comment>
<accession>A0A395JKF5</accession>
<dbReference type="AlphaFoldDB" id="A0A395JKF5"/>
<dbReference type="EMBL" id="QNRT01000002">
    <property type="protein sequence ID" value="RBP51029.1"/>
    <property type="molecule type" value="Genomic_DNA"/>
</dbReference>
<gene>
    <name evidence="1" type="ORF">DFR28_102448</name>
</gene>
<name>A0A395JKF5_9GAMM</name>
<reference evidence="1 2" key="1">
    <citation type="submission" date="2018-06" db="EMBL/GenBank/DDBJ databases">
        <title>Genomic Encyclopedia of Type Strains, Phase IV (KMG-IV): sequencing the most valuable type-strain genomes for metagenomic binning, comparative biology and taxonomic classification.</title>
        <authorList>
            <person name="Goeker M."/>
        </authorList>
    </citation>
    <scope>NUCLEOTIDE SEQUENCE [LARGE SCALE GENOMIC DNA]</scope>
    <source>
        <strain evidence="1 2">DSM 24032</strain>
    </source>
</reference>
<sequence length="48" mass="5380">MPSVALRLENYRDLFSETMDEAVLNDIGVMTQKGLIFGTSKEGQVFDL</sequence>